<sequence length="439" mass="45150">MSSQIGVGSSRAGDGLGAVGAPGNPRPGPHRHRGPRRRPSRDSSQPSRPTRRAGDGPSHRRPSDRRPSDRRRGRGRPGPRRPTQQRPGRGDRRRRLTLLGTLAAAVAALFSLLATPSATPTLAPGAPAETTQPPTGGAIDSRRQSQSDEELARYWTPARLVNAIDANVLTRTTGGESVGTGMPAGTAPGVGLTAGAPLAALEREPLADDVVTPYAGGGAAVRLDGALFTTINGSDYACSGSVVDSPGHDLVMTAGHCLHSGGLSGSFATNVIFIPGYSNGSAPYGVWHASQLTVTAGWGYQRSFDEDAGFATFRPVGGRNLQDVVGGAFPIAFTNGTTAGSLAGPQTVLGYPKLPPFDGATLMTCTGTTTPDPRGGHSLGLPCPMTAGASGGAWLSGFHNGTGTLDAVVSYAYSSDPNTIYGTSFGPSIRQLYQHAIQL</sequence>
<evidence type="ECO:0000256" key="2">
    <source>
        <dbReference type="SAM" id="MobiDB-lite"/>
    </source>
</evidence>
<evidence type="ECO:0000313" key="4">
    <source>
        <dbReference type="EMBL" id="ADP78742.1"/>
    </source>
</evidence>
<dbReference type="InterPro" id="IPR043504">
    <property type="entry name" value="Peptidase_S1_PA_chymotrypsin"/>
</dbReference>
<dbReference type="PANTHER" id="PTHR15462">
    <property type="entry name" value="SERINE PROTEASE"/>
    <property type="match status" value="1"/>
</dbReference>
<dbReference type="GO" id="GO:0004252">
    <property type="term" value="F:serine-type endopeptidase activity"/>
    <property type="evidence" value="ECO:0007669"/>
    <property type="project" value="InterPro"/>
</dbReference>
<evidence type="ECO:0000256" key="3">
    <source>
        <dbReference type="SAM" id="Phobius"/>
    </source>
</evidence>
<dbReference type="HOGENOM" id="CLU_050832_0_1_11"/>
<dbReference type="Gene3D" id="2.40.10.10">
    <property type="entry name" value="Trypsin-like serine proteases"/>
    <property type="match status" value="2"/>
</dbReference>
<evidence type="ECO:0000313" key="5">
    <source>
        <dbReference type="Proteomes" id="UP000002484"/>
    </source>
</evidence>
<keyword evidence="3" id="KW-1133">Transmembrane helix</keyword>
<accession>E3ITI5</accession>
<organism evidence="4 5">
    <name type="scientific">Pseudofrankia inefficax (strain DSM 45817 / CECT 9037 / DDB 130130 / EuI1c)</name>
    <name type="common">Frankia inefficax</name>
    <dbReference type="NCBI Taxonomy" id="298654"/>
    <lineage>
        <taxon>Bacteria</taxon>
        <taxon>Bacillati</taxon>
        <taxon>Actinomycetota</taxon>
        <taxon>Actinomycetes</taxon>
        <taxon>Frankiales</taxon>
        <taxon>Frankiaceae</taxon>
        <taxon>Pseudofrankia</taxon>
    </lineage>
</organism>
<feature type="compositionally biased region" description="Basic residues" evidence="2">
    <location>
        <begin position="59"/>
        <end position="79"/>
    </location>
</feature>
<dbReference type="InterPro" id="IPR018114">
    <property type="entry name" value="TRYPSIN_HIS"/>
</dbReference>
<dbReference type="STRING" id="298654.FraEuI1c_0664"/>
<keyword evidence="3" id="KW-0472">Membrane</keyword>
<dbReference type="InterPro" id="IPR009003">
    <property type="entry name" value="Peptidase_S1_PA"/>
</dbReference>
<keyword evidence="5" id="KW-1185">Reference proteome</keyword>
<feature type="region of interest" description="Disordered" evidence="2">
    <location>
        <begin position="1"/>
        <end position="94"/>
    </location>
</feature>
<keyword evidence="3" id="KW-0812">Transmembrane</keyword>
<name>E3ITI5_PSEI1</name>
<dbReference type="eggNOG" id="COG3591">
    <property type="taxonomic scope" value="Bacteria"/>
</dbReference>
<feature type="compositionally biased region" description="Basic and acidic residues" evidence="2">
    <location>
        <begin position="140"/>
        <end position="150"/>
    </location>
</feature>
<gene>
    <name evidence="4" type="ordered locus">FraEuI1c_0664</name>
</gene>
<dbReference type="Proteomes" id="UP000002484">
    <property type="component" value="Chromosome"/>
</dbReference>
<dbReference type="SUPFAM" id="SSF50494">
    <property type="entry name" value="Trypsin-like serine proteases"/>
    <property type="match status" value="1"/>
</dbReference>
<dbReference type="AlphaFoldDB" id="E3ITI5"/>
<proteinExistence type="predicted"/>
<reference evidence="4 5" key="1">
    <citation type="submission" date="2010-10" db="EMBL/GenBank/DDBJ databases">
        <title>Complete sequence of Frankia sp. EuI1c.</title>
        <authorList>
            <consortium name="US DOE Joint Genome Institute"/>
            <person name="Lucas S."/>
            <person name="Copeland A."/>
            <person name="Lapidus A."/>
            <person name="Cheng J.-F."/>
            <person name="Bruce D."/>
            <person name="Goodwin L."/>
            <person name="Pitluck S."/>
            <person name="Chertkov O."/>
            <person name="Detter J.C."/>
            <person name="Han C."/>
            <person name="Tapia R."/>
            <person name="Land M."/>
            <person name="Hauser L."/>
            <person name="Jeffries C."/>
            <person name="Kyrpides N."/>
            <person name="Ivanova N."/>
            <person name="Mikhailova N."/>
            <person name="Beauchemin N."/>
            <person name="Sen A."/>
            <person name="Sur S.A."/>
            <person name="Gtari M."/>
            <person name="Wall L."/>
            <person name="Tisa L."/>
            <person name="Woyke T."/>
        </authorList>
    </citation>
    <scope>NUCLEOTIDE SEQUENCE [LARGE SCALE GENOMIC DNA]</scope>
    <source>
        <strain evidence="5">DSM 45817 / CECT 9037 / EuI1c</strain>
    </source>
</reference>
<dbReference type="PROSITE" id="PS00134">
    <property type="entry name" value="TRYPSIN_HIS"/>
    <property type="match status" value="1"/>
</dbReference>
<feature type="compositionally biased region" description="Basic residues" evidence="2">
    <location>
        <begin position="28"/>
        <end position="39"/>
    </location>
</feature>
<protein>
    <submittedName>
        <fullName evidence="4">Signal peptide-containing protein</fullName>
    </submittedName>
</protein>
<dbReference type="InParanoid" id="E3ITI5"/>
<dbReference type="RefSeq" id="WP_013421864.1">
    <property type="nucleotide sequence ID" value="NC_014666.1"/>
</dbReference>
<keyword evidence="1" id="KW-0732">Signal</keyword>
<feature type="region of interest" description="Disordered" evidence="2">
    <location>
        <begin position="120"/>
        <end position="150"/>
    </location>
</feature>
<dbReference type="GO" id="GO:0006508">
    <property type="term" value="P:proteolysis"/>
    <property type="evidence" value="ECO:0007669"/>
    <property type="project" value="InterPro"/>
</dbReference>
<dbReference type="PANTHER" id="PTHR15462:SF19">
    <property type="entry name" value="PEPTIDASE S1 DOMAIN-CONTAINING PROTEIN"/>
    <property type="match status" value="1"/>
</dbReference>
<feature type="transmembrane region" description="Helical" evidence="3">
    <location>
        <begin position="96"/>
        <end position="114"/>
    </location>
</feature>
<dbReference type="KEGG" id="fri:FraEuI1c_0664"/>
<dbReference type="InterPro" id="IPR050966">
    <property type="entry name" value="Glutamyl_endopeptidase"/>
</dbReference>
<evidence type="ECO:0000256" key="1">
    <source>
        <dbReference type="ARBA" id="ARBA00022729"/>
    </source>
</evidence>
<dbReference type="EMBL" id="CP002299">
    <property type="protein sequence ID" value="ADP78742.1"/>
    <property type="molecule type" value="Genomic_DNA"/>
</dbReference>